<proteinExistence type="inferred from homology"/>
<dbReference type="HAMAP" id="MF_00454">
    <property type="entry name" value="FluC"/>
    <property type="match status" value="1"/>
</dbReference>
<evidence type="ECO:0000256" key="9">
    <source>
        <dbReference type="ARBA" id="ARBA00035120"/>
    </source>
</evidence>
<keyword evidence="11" id="KW-0813">Transport</keyword>
<evidence type="ECO:0000256" key="1">
    <source>
        <dbReference type="ARBA" id="ARBA00004651"/>
    </source>
</evidence>
<accession>A0ABW3I2V2</accession>
<keyword evidence="13" id="KW-1185">Reference proteome</keyword>
<evidence type="ECO:0000256" key="5">
    <source>
        <dbReference type="ARBA" id="ARBA00022989"/>
    </source>
</evidence>
<dbReference type="Pfam" id="PF02537">
    <property type="entry name" value="CRCB"/>
    <property type="match status" value="1"/>
</dbReference>
<gene>
    <name evidence="11 12" type="primary">crcB</name>
    <name evidence="11" type="synonym">fluC</name>
    <name evidence="12" type="ORF">ACFQ1O_08685</name>
</gene>
<feature type="transmembrane region" description="Helical" evidence="11">
    <location>
        <begin position="65"/>
        <end position="84"/>
    </location>
</feature>
<evidence type="ECO:0000256" key="7">
    <source>
        <dbReference type="ARBA" id="ARBA00023136"/>
    </source>
</evidence>
<sequence>MKAILLIFLGGGTGSVLRYFIGKALNSNITGIPYGTFLANILGSLLIGLILGMANKENLVSQNHVLLLATGFCGGFTTFSTFAYENHLFLKSGDFLSFALYTIGSFIVGFFMVFFGMYLTK</sequence>
<keyword evidence="6 11" id="KW-0406">Ion transport</keyword>
<keyword evidence="8 11" id="KW-0407">Ion channel</keyword>
<keyword evidence="7 11" id="KW-0472">Membrane</keyword>
<evidence type="ECO:0000256" key="6">
    <source>
        <dbReference type="ARBA" id="ARBA00023065"/>
    </source>
</evidence>
<evidence type="ECO:0000256" key="2">
    <source>
        <dbReference type="ARBA" id="ARBA00022475"/>
    </source>
</evidence>
<evidence type="ECO:0000256" key="8">
    <source>
        <dbReference type="ARBA" id="ARBA00023303"/>
    </source>
</evidence>
<evidence type="ECO:0000256" key="10">
    <source>
        <dbReference type="ARBA" id="ARBA00035585"/>
    </source>
</evidence>
<keyword evidence="4 11" id="KW-0812">Transmembrane</keyword>
<comment type="caution">
    <text evidence="12">The sequence shown here is derived from an EMBL/GenBank/DDBJ whole genome shotgun (WGS) entry which is preliminary data.</text>
</comment>
<keyword evidence="3" id="KW-0997">Cell inner membrane</keyword>
<name>A0ABW3I2V2_9FLAO</name>
<evidence type="ECO:0000256" key="4">
    <source>
        <dbReference type="ARBA" id="ARBA00022692"/>
    </source>
</evidence>
<reference evidence="13" key="1">
    <citation type="journal article" date="2019" name="Int. J. Syst. Evol. Microbiol.">
        <title>The Global Catalogue of Microorganisms (GCM) 10K type strain sequencing project: providing services to taxonomists for standard genome sequencing and annotation.</title>
        <authorList>
            <consortium name="The Broad Institute Genomics Platform"/>
            <consortium name="The Broad Institute Genome Sequencing Center for Infectious Disease"/>
            <person name="Wu L."/>
            <person name="Ma J."/>
        </authorList>
    </citation>
    <scope>NUCLEOTIDE SEQUENCE [LARGE SCALE GENOMIC DNA]</scope>
    <source>
        <strain evidence="13">CCUG 62114</strain>
    </source>
</reference>
<feature type="transmembrane region" description="Helical" evidence="11">
    <location>
        <begin position="34"/>
        <end position="53"/>
    </location>
</feature>
<comment type="subcellular location">
    <subcellularLocation>
        <location evidence="1 11">Cell membrane</location>
        <topology evidence="1 11">Multi-pass membrane protein</topology>
    </subcellularLocation>
</comment>
<dbReference type="EMBL" id="JBHTJM010000008">
    <property type="protein sequence ID" value="MFD0964076.1"/>
    <property type="molecule type" value="Genomic_DNA"/>
</dbReference>
<organism evidence="12 13">
    <name type="scientific">Pseudofulvibacter geojedonensis</name>
    <dbReference type="NCBI Taxonomy" id="1123758"/>
    <lineage>
        <taxon>Bacteria</taxon>
        <taxon>Pseudomonadati</taxon>
        <taxon>Bacteroidota</taxon>
        <taxon>Flavobacteriia</taxon>
        <taxon>Flavobacteriales</taxon>
        <taxon>Flavobacteriaceae</taxon>
        <taxon>Pseudofulvibacter</taxon>
    </lineage>
</organism>
<comment type="activity regulation">
    <text evidence="11">Na(+) is not transported, but it plays an essential structural role and its presence is essential for fluoride channel function.</text>
</comment>
<feature type="binding site" evidence="11">
    <location>
        <position position="77"/>
    </location>
    <ligand>
        <name>Na(+)</name>
        <dbReference type="ChEBI" id="CHEBI:29101"/>
        <note>structural</note>
    </ligand>
</feature>
<keyword evidence="11" id="KW-0915">Sodium</keyword>
<evidence type="ECO:0000313" key="12">
    <source>
        <dbReference type="EMBL" id="MFD0964076.1"/>
    </source>
</evidence>
<dbReference type="PANTHER" id="PTHR28259:SF1">
    <property type="entry name" value="FLUORIDE EXPORT PROTEIN 1-RELATED"/>
    <property type="match status" value="1"/>
</dbReference>
<keyword evidence="11" id="KW-0479">Metal-binding</keyword>
<evidence type="ECO:0000256" key="3">
    <source>
        <dbReference type="ARBA" id="ARBA00022519"/>
    </source>
</evidence>
<protein>
    <recommendedName>
        <fullName evidence="11">Fluoride-specific ion channel FluC</fullName>
    </recommendedName>
</protein>
<comment type="function">
    <text evidence="11">Fluoride-specific ion channel. Important for reducing fluoride concentration in the cell, thus reducing its toxicity.</text>
</comment>
<feature type="binding site" evidence="11">
    <location>
        <position position="74"/>
    </location>
    <ligand>
        <name>Na(+)</name>
        <dbReference type="ChEBI" id="CHEBI:29101"/>
        <note>structural</note>
    </ligand>
</feature>
<dbReference type="Proteomes" id="UP001596997">
    <property type="component" value="Unassembled WGS sequence"/>
</dbReference>
<dbReference type="RefSeq" id="WP_377715436.1">
    <property type="nucleotide sequence ID" value="NZ_JBHTJM010000008.1"/>
</dbReference>
<comment type="similarity">
    <text evidence="9 11">Belongs to the fluoride channel Fluc/FEX (TC 1.A.43) family.</text>
</comment>
<keyword evidence="5 11" id="KW-1133">Transmembrane helix</keyword>
<dbReference type="NCBIfam" id="TIGR00494">
    <property type="entry name" value="crcB"/>
    <property type="match status" value="1"/>
</dbReference>
<dbReference type="PANTHER" id="PTHR28259">
    <property type="entry name" value="FLUORIDE EXPORT PROTEIN 1-RELATED"/>
    <property type="match status" value="1"/>
</dbReference>
<evidence type="ECO:0000256" key="11">
    <source>
        <dbReference type="HAMAP-Rule" id="MF_00454"/>
    </source>
</evidence>
<feature type="transmembrane region" description="Helical" evidence="11">
    <location>
        <begin position="96"/>
        <end position="119"/>
    </location>
</feature>
<keyword evidence="2 11" id="KW-1003">Cell membrane</keyword>
<evidence type="ECO:0000313" key="13">
    <source>
        <dbReference type="Proteomes" id="UP001596997"/>
    </source>
</evidence>
<dbReference type="InterPro" id="IPR003691">
    <property type="entry name" value="FluC"/>
</dbReference>
<comment type="catalytic activity">
    <reaction evidence="10">
        <text>fluoride(in) = fluoride(out)</text>
        <dbReference type="Rhea" id="RHEA:76159"/>
        <dbReference type="ChEBI" id="CHEBI:17051"/>
    </reaction>
    <physiologicalReaction direction="left-to-right" evidence="10">
        <dbReference type="Rhea" id="RHEA:76160"/>
    </physiologicalReaction>
</comment>